<dbReference type="GeneID" id="28802024"/>
<dbReference type="EMBL" id="KU310944">
    <property type="protein sequence ID" value="AMO43673.1"/>
    <property type="molecule type" value="Genomic_DNA"/>
</dbReference>
<dbReference type="Proteomes" id="UP000201907">
    <property type="component" value="Segment"/>
</dbReference>
<evidence type="ECO:0000313" key="1">
    <source>
        <dbReference type="EMBL" id="AMO43673.1"/>
    </source>
</evidence>
<organism evidence="1 2">
    <name type="scientific">Pseudomonas phage YMC11/06/C171_PPU_BP</name>
    <dbReference type="NCBI Taxonomy" id="1777063"/>
    <lineage>
        <taxon>Viruses</taxon>
        <taxon>Duplodnaviria</taxon>
        <taxon>Heunggongvirae</taxon>
        <taxon>Uroviricota</taxon>
        <taxon>Caudoviricetes</taxon>
        <taxon>Autographivirales</taxon>
        <taxon>Autoscriptoviridae</taxon>
        <taxon>Corkvirinae</taxon>
        <taxon>Kantovirus</taxon>
        <taxon>Kantovirus C171</taxon>
    </lineage>
</organism>
<accession>A0A140IET4</accession>
<dbReference type="OrthoDB" id="780at10239"/>
<keyword evidence="2" id="KW-1185">Reference proteome</keyword>
<sequence length="777" mass="83560">MAAIDGATKSLMQGVSQQVPRERLDGQVSLQVNMLSDAVEGMRRRPGMRYLTSNIFPGGAWNKEQVFATSVDIGDEPHHILINTATGVVNVYNSNMSLVATDDFFYLLAPTAASIQVAALRGYLYICNTEQFPVKNVTNAGKQNPDKTGFFFVKTGQYSKIYNVTLNVNGVQYASSYTTPNGSAPGDAALSTPEYVAGKLVDGIVAHAIPGLSFAIAGSYVYLVTTGAGAITVTSDSGTNFISASNQSHVTLTTELPARMPAAANGMLVSVGANPSLSVWYRFDFVNNAWVESGAWNSADFLTNMPIRLKLDNSYVMDQPNYEGRLSGNDNTNEDPAFLTDGVTGLSVFQGRLVILSGATVCMSAAGKPLRWYRSTTTELLVADPISIFSGSATTANFTHAIQFNKDLLLFAKTCQAVVPSGNSVVAPSTAQIVITSAYNTTSKVLPIVAGRSLMYFAPRSEKFASVLEMVPSNTTDSQYTTNDVTAHIPQYMPGTIRQATASTTSNSLVLVADGDARTLFVHEYLWGGDEKLQSAWHNWTAPYDIVCTWFVRDTIYVGMLVDGDLAIVTIDSQAGDTANGLYRPFSDMFIGTAVVGGTFTVPTALRAAYTAGAELQLTYTTGAVAGEAVGFSINTATWVGTAVRNVPDGTYFLGLKYRSTLSPTPPLLRDQNGVVIGTAGTSLIRYEASLKNTGDFHVVVQRHDETTSEGVYSGLTYSSQDLIPGGPLYAKSSRCIIPVRLNPDASSVIMYAEDDHDLGVLTLEHVMQYHPRRRRM</sequence>
<dbReference type="InterPro" id="IPR058003">
    <property type="entry name" value="Phage_gp12"/>
</dbReference>
<dbReference type="KEGG" id="vg:28802024"/>
<dbReference type="Pfam" id="PF25675">
    <property type="entry name" value="Phage_nozzle"/>
    <property type="match status" value="1"/>
</dbReference>
<proteinExistence type="predicted"/>
<protein>
    <recommendedName>
        <fullName evidence="3">Tail tubular protein B</fullName>
    </recommendedName>
</protein>
<reference evidence="1 2" key="1">
    <citation type="submission" date="2015-12" db="EMBL/GenBank/DDBJ databases">
        <title>Complete Genome Sequence of the Pseudomonas putida phage YMC11/06/C171_PPU_BP.</title>
        <authorList>
            <person name="Jeon J."/>
            <person name="Yong D."/>
            <person name="Lee K."/>
        </authorList>
    </citation>
    <scope>NUCLEOTIDE SEQUENCE [LARGE SCALE GENOMIC DNA]</scope>
</reference>
<name>A0A140IET4_9CAUD</name>
<evidence type="ECO:0008006" key="3">
    <source>
        <dbReference type="Google" id="ProtNLM"/>
    </source>
</evidence>
<gene>
    <name evidence="1" type="ORF">C171_00490</name>
</gene>
<evidence type="ECO:0000313" key="2">
    <source>
        <dbReference type="Proteomes" id="UP000201907"/>
    </source>
</evidence>
<dbReference type="RefSeq" id="YP_009275067.1">
    <property type="nucleotide sequence ID" value="NC_030923.1"/>
</dbReference>